<dbReference type="EMBL" id="KI660179">
    <property type="protein sequence ID" value="ETN77293.1"/>
    <property type="molecule type" value="Genomic_DNA"/>
</dbReference>
<organism evidence="1 2">
    <name type="scientific">Necator americanus</name>
    <name type="common">Human hookworm</name>
    <dbReference type="NCBI Taxonomy" id="51031"/>
    <lineage>
        <taxon>Eukaryota</taxon>
        <taxon>Metazoa</taxon>
        <taxon>Ecdysozoa</taxon>
        <taxon>Nematoda</taxon>
        <taxon>Chromadorea</taxon>
        <taxon>Rhabditida</taxon>
        <taxon>Rhabditina</taxon>
        <taxon>Rhabditomorpha</taxon>
        <taxon>Strongyloidea</taxon>
        <taxon>Ancylostomatidae</taxon>
        <taxon>Bunostominae</taxon>
        <taxon>Necator</taxon>
    </lineage>
</organism>
<dbReference type="AlphaFoldDB" id="W2T5Z7"/>
<keyword evidence="2" id="KW-1185">Reference proteome</keyword>
<dbReference type="KEGG" id="nai:NECAME_11146"/>
<accession>W2T5Z7</accession>
<evidence type="ECO:0000313" key="2">
    <source>
        <dbReference type="Proteomes" id="UP000053676"/>
    </source>
</evidence>
<sequence>MSKCGKKTKPKPQVDDSSVDWSSQLALLRMATIIVAGTYADLLTLSFCGCVMEWKEYTSKRECVARVAVARASVDDSAIIDTREFRMKKEMRRKNKER</sequence>
<protein>
    <submittedName>
        <fullName evidence="1">Uncharacterized protein</fullName>
    </submittedName>
</protein>
<dbReference type="Proteomes" id="UP000053676">
    <property type="component" value="Unassembled WGS sequence"/>
</dbReference>
<reference evidence="2" key="1">
    <citation type="journal article" date="2014" name="Nat. Genet.">
        <title>Genome of the human hookworm Necator americanus.</title>
        <authorList>
            <person name="Tang Y.T."/>
            <person name="Gao X."/>
            <person name="Rosa B.A."/>
            <person name="Abubucker S."/>
            <person name="Hallsworth-Pepin K."/>
            <person name="Martin J."/>
            <person name="Tyagi R."/>
            <person name="Heizer E."/>
            <person name="Zhang X."/>
            <person name="Bhonagiri-Palsikar V."/>
            <person name="Minx P."/>
            <person name="Warren W.C."/>
            <person name="Wang Q."/>
            <person name="Zhan B."/>
            <person name="Hotez P.J."/>
            <person name="Sternberg P.W."/>
            <person name="Dougall A."/>
            <person name="Gaze S.T."/>
            <person name="Mulvenna J."/>
            <person name="Sotillo J."/>
            <person name="Ranganathan S."/>
            <person name="Rabelo E.M."/>
            <person name="Wilson R.K."/>
            <person name="Felgner P.L."/>
            <person name="Bethony J."/>
            <person name="Hawdon J.M."/>
            <person name="Gasser R.B."/>
            <person name="Loukas A."/>
            <person name="Mitreva M."/>
        </authorList>
    </citation>
    <scope>NUCLEOTIDE SEQUENCE [LARGE SCALE GENOMIC DNA]</scope>
</reference>
<name>W2T5Z7_NECAM</name>
<proteinExistence type="predicted"/>
<evidence type="ECO:0000313" key="1">
    <source>
        <dbReference type="EMBL" id="ETN77293.1"/>
    </source>
</evidence>
<gene>
    <name evidence="1" type="ORF">NECAME_11146</name>
</gene>